<feature type="compositionally biased region" description="Polar residues" evidence="1">
    <location>
        <begin position="1"/>
        <end position="20"/>
    </location>
</feature>
<dbReference type="AlphaFoldDB" id="A0AAF3EU14"/>
<feature type="compositionally biased region" description="Polar residues" evidence="1">
    <location>
        <begin position="74"/>
        <end position="83"/>
    </location>
</feature>
<sequence>MGNKSSSYDVQQQKEQNQNGKIRKVHDSTSTDKVVQKENTEPSAPSMTSPSAPPISSPTPPPNEFPVDVPTPRGSLTSATSSQPVFTSQIEYNVQPVAELATDFEDFQEPPVQQLFRVRPLPESPLDKEPTEDCYD</sequence>
<dbReference type="WBParaSite" id="MBELARI_LOCUS17565">
    <property type="protein sequence ID" value="MBELARI_LOCUS17565"/>
    <property type="gene ID" value="MBELARI_LOCUS17565"/>
</dbReference>
<evidence type="ECO:0000256" key="1">
    <source>
        <dbReference type="SAM" id="MobiDB-lite"/>
    </source>
</evidence>
<evidence type="ECO:0000313" key="2">
    <source>
        <dbReference type="Proteomes" id="UP000887575"/>
    </source>
</evidence>
<accession>A0AAF3EU14</accession>
<evidence type="ECO:0000313" key="3">
    <source>
        <dbReference type="WBParaSite" id="MBELARI_LOCUS17565"/>
    </source>
</evidence>
<reference evidence="3" key="1">
    <citation type="submission" date="2024-02" db="UniProtKB">
        <authorList>
            <consortium name="WormBaseParasite"/>
        </authorList>
    </citation>
    <scope>IDENTIFICATION</scope>
</reference>
<proteinExistence type="predicted"/>
<dbReference type="Proteomes" id="UP000887575">
    <property type="component" value="Unassembled WGS sequence"/>
</dbReference>
<feature type="region of interest" description="Disordered" evidence="1">
    <location>
        <begin position="1"/>
        <end position="83"/>
    </location>
</feature>
<organism evidence="2 3">
    <name type="scientific">Mesorhabditis belari</name>
    <dbReference type="NCBI Taxonomy" id="2138241"/>
    <lineage>
        <taxon>Eukaryota</taxon>
        <taxon>Metazoa</taxon>
        <taxon>Ecdysozoa</taxon>
        <taxon>Nematoda</taxon>
        <taxon>Chromadorea</taxon>
        <taxon>Rhabditida</taxon>
        <taxon>Rhabditina</taxon>
        <taxon>Rhabditomorpha</taxon>
        <taxon>Rhabditoidea</taxon>
        <taxon>Rhabditidae</taxon>
        <taxon>Mesorhabditinae</taxon>
        <taxon>Mesorhabditis</taxon>
    </lineage>
</organism>
<feature type="compositionally biased region" description="Basic and acidic residues" evidence="1">
    <location>
        <begin position="25"/>
        <end position="40"/>
    </location>
</feature>
<feature type="compositionally biased region" description="Pro residues" evidence="1">
    <location>
        <begin position="51"/>
        <end position="64"/>
    </location>
</feature>
<name>A0AAF3EU14_9BILA</name>
<keyword evidence="2" id="KW-1185">Reference proteome</keyword>
<protein>
    <submittedName>
        <fullName evidence="3">Uncharacterized protein</fullName>
    </submittedName>
</protein>